<name>A0AAG5D8D3_ANOAO</name>
<feature type="domain" description="CWF21" evidence="8">
    <location>
        <begin position="58"/>
        <end position="103"/>
    </location>
</feature>
<dbReference type="Gene3D" id="6.10.140.420">
    <property type="match status" value="1"/>
</dbReference>
<dbReference type="InterPro" id="IPR013170">
    <property type="entry name" value="mRNA_splic_Cwf21_dom"/>
</dbReference>
<dbReference type="EnsemblMetazoa" id="ENSAATROPT007960">
    <property type="protein sequence ID" value="ENSAATROPP007145"/>
    <property type="gene ID" value="ENSAATROPG006493"/>
</dbReference>
<dbReference type="PANTHER" id="PTHR36562">
    <property type="entry name" value="SERINE/ARGININE REPETITIVE MATRIX 2"/>
    <property type="match status" value="1"/>
</dbReference>
<dbReference type="GO" id="GO:0006397">
    <property type="term" value="P:mRNA processing"/>
    <property type="evidence" value="ECO:0007669"/>
    <property type="project" value="UniProtKB-KW"/>
</dbReference>
<protein>
    <recommendedName>
        <fullName evidence="8">CWF21 domain-containing protein</fullName>
    </recommendedName>
</protein>
<keyword evidence="3" id="KW-0507">mRNA processing</keyword>
<dbReference type="AlphaFoldDB" id="A0AAG5D8D3"/>
<evidence type="ECO:0000313" key="9">
    <source>
        <dbReference type="EnsemblMetazoa" id="ENSAATROPP007145"/>
    </source>
</evidence>
<keyword evidence="5" id="KW-0508">mRNA splicing</keyword>
<keyword evidence="4" id="KW-0747">Spliceosome</keyword>
<comment type="similarity">
    <text evidence="2">Belongs to the CWC21 family.</text>
</comment>
<evidence type="ECO:0000313" key="10">
    <source>
        <dbReference type="Proteomes" id="UP000075880"/>
    </source>
</evidence>
<evidence type="ECO:0000256" key="3">
    <source>
        <dbReference type="ARBA" id="ARBA00022664"/>
    </source>
</evidence>
<dbReference type="CDD" id="cd21373">
    <property type="entry name" value="cwf21_SRRM2-like"/>
    <property type="match status" value="1"/>
</dbReference>
<dbReference type="InterPro" id="IPR051372">
    <property type="entry name" value="CWC21"/>
</dbReference>
<evidence type="ECO:0000256" key="2">
    <source>
        <dbReference type="ARBA" id="ARBA00005954"/>
    </source>
</evidence>
<feature type="compositionally biased region" description="Basic and acidic residues" evidence="7">
    <location>
        <begin position="151"/>
        <end position="181"/>
    </location>
</feature>
<evidence type="ECO:0000256" key="7">
    <source>
        <dbReference type="SAM" id="MobiDB-lite"/>
    </source>
</evidence>
<proteinExistence type="inferred from homology"/>
<feature type="region of interest" description="Disordered" evidence="7">
    <location>
        <begin position="151"/>
        <end position="344"/>
    </location>
</feature>
<sequence length="344" mass="38570">MYNGIGLTTPRGSGTNGHVQRNVAFVRPGKKENVNYRTEDDLAKLDAQSNRQPNQGILDHERKRKIEVKCAELEEVLESQGLSQDEVRAKVELYRSKLMNQGTIDLPKDEYGRLLVRETHHIAQAQQEKNAKLREAFGISQYFVEGTSFDQDRKAKEDLAKSEAAQKELAEKEKAKEMERANRKRYALVRTPSPEHEGNRSNGKPQRGDGGNGDEREEGEHEDDDDEDITTGADGRGRMASKAAAGATASSGRGKDEKKKKKKKARDASSSPERKKDKKKKSKKNKKERSKKKHSKKSHREDDSDSSDSESDSNSNDSDASSDSERDGSGKRKKKASKKEKRNS</sequence>
<organism evidence="9 10">
    <name type="scientific">Anopheles atroparvus</name>
    <name type="common">European mosquito</name>
    <dbReference type="NCBI Taxonomy" id="41427"/>
    <lineage>
        <taxon>Eukaryota</taxon>
        <taxon>Metazoa</taxon>
        <taxon>Ecdysozoa</taxon>
        <taxon>Arthropoda</taxon>
        <taxon>Hexapoda</taxon>
        <taxon>Insecta</taxon>
        <taxon>Pterygota</taxon>
        <taxon>Neoptera</taxon>
        <taxon>Endopterygota</taxon>
        <taxon>Diptera</taxon>
        <taxon>Nematocera</taxon>
        <taxon>Culicoidea</taxon>
        <taxon>Culicidae</taxon>
        <taxon>Anophelinae</taxon>
        <taxon>Anopheles</taxon>
    </lineage>
</organism>
<evidence type="ECO:0000256" key="5">
    <source>
        <dbReference type="ARBA" id="ARBA00023187"/>
    </source>
</evidence>
<dbReference type="Proteomes" id="UP000075880">
    <property type="component" value="Unassembled WGS sequence"/>
</dbReference>
<evidence type="ECO:0000256" key="1">
    <source>
        <dbReference type="ARBA" id="ARBA00004123"/>
    </source>
</evidence>
<evidence type="ECO:0000256" key="4">
    <source>
        <dbReference type="ARBA" id="ARBA00022728"/>
    </source>
</evidence>
<keyword evidence="6" id="KW-0539">Nucleus</keyword>
<feature type="compositionally biased region" description="Low complexity" evidence="7">
    <location>
        <begin position="312"/>
        <end position="321"/>
    </location>
</feature>
<dbReference type="GO" id="GO:0008380">
    <property type="term" value="P:RNA splicing"/>
    <property type="evidence" value="ECO:0007669"/>
    <property type="project" value="UniProtKB-KW"/>
</dbReference>
<evidence type="ECO:0000259" key="8">
    <source>
        <dbReference type="SMART" id="SM01115"/>
    </source>
</evidence>
<evidence type="ECO:0000256" key="6">
    <source>
        <dbReference type="ARBA" id="ARBA00023242"/>
    </source>
</evidence>
<accession>A0AAG5D8D3</accession>
<dbReference type="GO" id="GO:0005681">
    <property type="term" value="C:spliceosomal complex"/>
    <property type="evidence" value="ECO:0007669"/>
    <property type="project" value="UniProtKB-KW"/>
</dbReference>
<keyword evidence="10" id="KW-1185">Reference proteome</keyword>
<comment type="subcellular location">
    <subcellularLocation>
        <location evidence="1">Nucleus</location>
    </subcellularLocation>
</comment>
<dbReference type="PANTHER" id="PTHR36562:SF5">
    <property type="entry name" value="SERINE_ARGININE REPETITIVE MATRIX 2"/>
    <property type="match status" value="1"/>
</dbReference>
<feature type="compositionally biased region" description="Low complexity" evidence="7">
    <location>
        <begin position="230"/>
        <end position="252"/>
    </location>
</feature>
<dbReference type="SMART" id="SM01115">
    <property type="entry name" value="cwf21"/>
    <property type="match status" value="1"/>
</dbReference>
<feature type="compositionally biased region" description="Basic residues" evidence="7">
    <location>
        <begin position="331"/>
        <end position="344"/>
    </location>
</feature>
<feature type="compositionally biased region" description="Acidic residues" evidence="7">
    <location>
        <begin position="215"/>
        <end position="229"/>
    </location>
</feature>
<feature type="compositionally biased region" description="Basic residues" evidence="7">
    <location>
        <begin position="276"/>
        <end position="298"/>
    </location>
</feature>
<reference evidence="9" key="1">
    <citation type="submission" date="2024-04" db="UniProtKB">
        <authorList>
            <consortium name="EnsemblMetazoa"/>
        </authorList>
    </citation>
    <scope>IDENTIFICATION</scope>
    <source>
        <strain evidence="9">EBRO</strain>
    </source>
</reference>
<dbReference type="Pfam" id="PF08312">
    <property type="entry name" value="cwf21"/>
    <property type="match status" value="1"/>
</dbReference>